<protein>
    <submittedName>
        <fullName evidence="3">YjiH family protein</fullName>
    </submittedName>
</protein>
<comment type="caution">
    <text evidence="3">The sequence shown here is derived from an EMBL/GenBank/DDBJ whole genome shotgun (WGS) entry which is preliminary data.</text>
</comment>
<evidence type="ECO:0000256" key="1">
    <source>
        <dbReference type="SAM" id="Phobius"/>
    </source>
</evidence>
<reference evidence="3 4" key="1">
    <citation type="submission" date="2018-12" db="EMBL/GenBank/DDBJ databases">
        <title>Vibrio sp. isolated from China Sea.</title>
        <authorList>
            <person name="Li Y."/>
        </authorList>
    </citation>
    <scope>NUCLEOTIDE SEQUENCE [LARGE SCALE GENOMIC DNA]</scope>
    <source>
        <strain evidence="3 4">BEI207</strain>
    </source>
</reference>
<dbReference type="OrthoDB" id="5339657at2"/>
<feature type="transmembrane region" description="Helical" evidence="1">
    <location>
        <begin position="12"/>
        <end position="30"/>
    </location>
</feature>
<proteinExistence type="predicted"/>
<dbReference type="AlphaFoldDB" id="A0A432D2D5"/>
<keyword evidence="1" id="KW-0472">Membrane</keyword>
<feature type="transmembrane region" description="Helical" evidence="1">
    <location>
        <begin position="81"/>
        <end position="101"/>
    </location>
</feature>
<keyword evidence="4" id="KW-1185">Reference proteome</keyword>
<organism evidence="3 4">
    <name type="scientific">Vibrio aquaticus</name>
    <dbReference type="NCBI Taxonomy" id="2496559"/>
    <lineage>
        <taxon>Bacteria</taxon>
        <taxon>Pseudomonadati</taxon>
        <taxon>Pseudomonadota</taxon>
        <taxon>Gammaproteobacteria</taxon>
        <taxon>Vibrionales</taxon>
        <taxon>Vibrionaceae</taxon>
        <taxon>Vibrio</taxon>
    </lineage>
</organism>
<evidence type="ECO:0000259" key="2">
    <source>
        <dbReference type="Pfam" id="PF07670"/>
    </source>
</evidence>
<feature type="transmembrane region" description="Helical" evidence="1">
    <location>
        <begin position="199"/>
        <end position="222"/>
    </location>
</feature>
<dbReference type="EMBL" id="RXZH01000001">
    <property type="protein sequence ID" value="RTZ18103.1"/>
    <property type="molecule type" value="Genomic_DNA"/>
</dbReference>
<keyword evidence="1" id="KW-1133">Transmembrane helix</keyword>
<accession>A0A432D2D5</accession>
<feature type="domain" description="Nucleoside transporter/FeoB GTPase Gate" evidence="2">
    <location>
        <begin position="85"/>
        <end position="181"/>
    </location>
</feature>
<gene>
    <name evidence="3" type="ORF">EJ063_04760</name>
</gene>
<evidence type="ECO:0000313" key="3">
    <source>
        <dbReference type="EMBL" id="RTZ18103.1"/>
    </source>
</evidence>
<dbReference type="RefSeq" id="WP_126572849.1">
    <property type="nucleotide sequence ID" value="NZ_RXZH01000001.1"/>
</dbReference>
<dbReference type="Pfam" id="PF07670">
    <property type="entry name" value="Gate"/>
    <property type="match status" value="1"/>
</dbReference>
<name>A0A432D2D5_9VIBR</name>
<dbReference type="InterPro" id="IPR011642">
    <property type="entry name" value="Gate_dom"/>
</dbReference>
<feature type="transmembrane region" description="Helical" evidence="1">
    <location>
        <begin position="162"/>
        <end position="187"/>
    </location>
</feature>
<keyword evidence="1" id="KW-0812">Transmembrane</keyword>
<sequence length="246" mass="26358">MSDPTQKQRKVTWGCYVALAFAVVFFSGLMKSNEWYGVLDFTTLNGSFGKVAYDVKDTAEGVEAVTTSLRGKGGSGARDGFIFALTLIPTVMFALGVINVLEHYGALDAARKLLTPLLRPLMGVPGSTGLALIASLQSTDAGAAMTRQLKDEGRLTKRETDVFTMFQFTAGATIVNFFSSGAVLFTLTLADGSTAVTTSIGLAVAIMFVFKFVGANLFRIYLNLTEGKADKEDKNNDAQNLKEETA</sequence>
<dbReference type="Proteomes" id="UP000268973">
    <property type="component" value="Unassembled WGS sequence"/>
</dbReference>
<evidence type="ECO:0000313" key="4">
    <source>
        <dbReference type="Proteomes" id="UP000268973"/>
    </source>
</evidence>